<dbReference type="InterPro" id="IPR009423">
    <property type="entry name" value="NDUC2"/>
</dbReference>
<sequence>MADSTRVSEKELERREGFIRAGHRERSVIDPFTWSYPWKGASAMLGISVAALYLQNRWNKKPYYYAIVPRLLLIGAATAVGYAAGALRERHYQTRDAVIEHYMKLHPEDFDHFNDRSGRSFSQVLLPWYPRRTQYTRFD</sequence>
<dbReference type="AlphaFoldDB" id="G0MKL9"/>
<dbReference type="OrthoDB" id="6329847at2759"/>
<keyword evidence="8 11" id="KW-1133">Transmembrane helix</keyword>
<evidence type="ECO:0000256" key="8">
    <source>
        <dbReference type="ARBA" id="ARBA00022989"/>
    </source>
</evidence>
<keyword evidence="10 11" id="KW-0472">Membrane</keyword>
<dbReference type="OMA" id="YLQNRWN"/>
<dbReference type="eggNOG" id="KOG4516">
    <property type="taxonomic scope" value="Eukaryota"/>
</dbReference>
<organism evidence="13">
    <name type="scientific">Caenorhabditis brenneri</name>
    <name type="common">Nematode worm</name>
    <dbReference type="NCBI Taxonomy" id="135651"/>
    <lineage>
        <taxon>Eukaryota</taxon>
        <taxon>Metazoa</taxon>
        <taxon>Ecdysozoa</taxon>
        <taxon>Nematoda</taxon>
        <taxon>Chromadorea</taxon>
        <taxon>Rhabditida</taxon>
        <taxon>Rhabditina</taxon>
        <taxon>Rhabditomorpha</taxon>
        <taxon>Rhabditoidea</taxon>
        <taxon>Rhabditidae</taxon>
        <taxon>Peloderinae</taxon>
        <taxon>Caenorhabditis</taxon>
    </lineage>
</organism>
<keyword evidence="7" id="KW-0249">Electron transport</keyword>
<comment type="similarity">
    <text evidence="2">Belongs to the complex I NDUFC2 subunit family.</text>
</comment>
<dbReference type="HOGENOM" id="CLU_1846881_0_0_1"/>
<dbReference type="Pfam" id="PF06374">
    <property type="entry name" value="NDUF_C2"/>
    <property type="match status" value="1"/>
</dbReference>
<dbReference type="InParanoid" id="G0MKL9"/>
<dbReference type="GO" id="GO:0006120">
    <property type="term" value="P:mitochondrial electron transport, NADH to ubiquinone"/>
    <property type="evidence" value="ECO:0007669"/>
    <property type="project" value="InterPro"/>
</dbReference>
<dbReference type="PANTHER" id="PTHR13099">
    <property type="entry name" value="NADH-UBIQUINONE OXIDOREDUCTASE SUBUNIT B14.5B"/>
    <property type="match status" value="1"/>
</dbReference>
<keyword evidence="3" id="KW-0813">Transport</keyword>
<gene>
    <name evidence="12" type="ORF">CAEBREN_23327</name>
</gene>
<evidence type="ECO:0000256" key="9">
    <source>
        <dbReference type="ARBA" id="ARBA00023128"/>
    </source>
</evidence>
<keyword evidence="5 11" id="KW-0812">Transmembrane</keyword>
<keyword evidence="4" id="KW-0679">Respiratory chain</keyword>
<evidence type="ECO:0000256" key="10">
    <source>
        <dbReference type="ARBA" id="ARBA00023136"/>
    </source>
</evidence>
<dbReference type="EMBL" id="GL379798">
    <property type="protein sequence ID" value="EGT33796.1"/>
    <property type="molecule type" value="Genomic_DNA"/>
</dbReference>
<evidence type="ECO:0008006" key="14">
    <source>
        <dbReference type="Google" id="ProtNLM"/>
    </source>
</evidence>
<dbReference type="PANTHER" id="PTHR13099:SF0">
    <property type="entry name" value="NADH DEHYDROGENASE [UBIQUINONE] 1 SUBUNIT C2-RELATED"/>
    <property type="match status" value="1"/>
</dbReference>
<evidence type="ECO:0000256" key="3">
    <source>
        <dbReference type="ARBA" id="ARBA00022448"/>
    </source>
</evidence>
<evidence type="ECO:0000256" key="2">
    <source>
        <dbReference type="ARBA" id="ARBA00008674"/>
    </source>
</evidence>
<keyword evidence="6" id="KW-0999">Mitochondrion inner membrane</keyword>
<reference evidence="13" key="1">
    <citation type="submission" date="2011-07" db="EMBL/GenBank/DDBJ databases">
        <authorList>
            <consortium name="Caenorhabditis brenneri Sequencing and Analysis Consortium"/>
            <person name="Wilson R.K."/>
        </authorList>
    </citation>
    <scope>NUCLEOTIDE SEQUENCE [LARGE SCALE GENOMIC DNA]</scope>
    <source>
        <strain evidence="13">PB2801</strain>
    </source>
</reference>
<evidence type="ECO:0000256" key="7">
    <source>
        <dbReference type="ARBA" id="ARBA00022982"/>
    </source>
</evidence>
<dbReference type="Proteomes" id="UP000008068">
    <property type="component" value="Unassembled WGS sequence"/>
</dbReference>
<protein>
    <recommendedName>
        <fullName evidence="14">NADH dehydrogenase [ubiquinone] 1 subunit C2</fullName>
    </recommendedName>
</protein>
<evidence type="ECO:0000313" key="12">
    <source>
        <dbReference type="EMBL" id="EGT33796.1"/>
    </source>
</evidence>
<dbReference type="GO" id="GO:0005743">
    <property type="term" value="C:mitochondrial inner membrane"/>
    <property type="evidence" value="ECO:0007669"/>
    <property type="project" value="UniProtKB-SubCell"/>
</dbReference>
<dbReference type="FunCoup" id="G0MKL9">
    <property type="interactions" value="1206"/>
</dbReference>
<evidence type="ECO:0000313" key="13">
    <source>
        <dbReference type="Proteomes" id="UP000008068"/>
    </source>
</evidence>
<evidence type="ECO:0000256" key="6">
    <source>
        <dbReference type="ARBA" id="ARBA00022792"/>
    </source>
</evidence>
<evidence type="ECO:0000256" key="5">
    <source>
        <dbReference type="ARBA" id="ARBA00022692"/>
    </source>
</evidence>
<proteinExistence type="inferred from homology"/>
<feature type="transmembrane region" description="Helical" evidence="11">
    <location>
        <begin position="36"/>
        <end position="54"/>
    </location>
</feature>
<evidence type="ECO:0000256" key="4">
    <source>
        <dbReference type="ARBA" id="ARBA00022660"/>
    </source>
</evidence>
<dbReference type="STRING" id="135651.G0MKL9"/>
<name>G0MKL9_CAEBE</name>
<comment type="subcellular location">
    <subcellularLocation>
        <location evidence="1">Mitochondrion inner membrane</location>
        <topology evidence="1">Single-pass membrane protein</topology>
        <orientation evidence="1">Matrix side</orientation>
    </subcellularLocation>
</comment>
<accession>G0MKL9</accession>
<evidence type="ECO:0000256" key="11">
    <source>
        <dbReference type="SAM" id="Phobius"/>
    </source>
</evidence>
<feature type="transmembrane region" description="Helical" evidence="11">
    <location>
        <begin position="63"/>
        <end position="85"/>
    </location>
</feature>
<keyword evidence="9" id="KW-0496">Mitochondrion</keyword>
<keyword evidence="13" id="KW-1185">Reference proteome</keyword>
<evidence type="ECO:0000256" key="1">
    <source>
        <dbReference type="ARBA" id="ARBA00004298"/>
    </source>
</evidence>